<dbReference type="Proteomes" id="UP000187651">
    <property type="component" value="Unassembled WGS sequence"/>
</dbReference>
<evidence type="ECO:0000256" key="2">
    <source>
        <dbReference type="ARBA" id="ARBA00023125"/>
    </source>
</evidence>
<dbReference type="PROSITE" id="PS00356">
    <property type="entry name" value="HTH_LACI_1"/>
    <property type="match status" value="1"/>
</dbReference>
<evidence type="ECO:0000313" key="6">
    <source>
        <dbReference type="EMBL" id="SDM57440.1"/>
    </source>
</evidence>
<dbReference type="AlphaFoldDB" id="A0A1G9UBW4"/>
<feature type="domain" description="HTH lacI-type" evidence="4">
    <location>
        <begin position="1"/>
        <end position="54"/>
    </location>
</feature>
<dbReference type="PRINTS" id="PR00036">
    <property type="entry name" value="HTHLACI"/>
</dbReference>
<dbReference type="EMBL" id="FNHZ01000001">
    <property type="protein sequence ID" value="SDM57440.1"/>
    <property type="molecule type" value="Genomic_DNA"/>
</dbReference>
<evidence type="ECO:0000259" key="4">
    <source>
        <dbReference type="PROSITE" id="PS50932"/>
    </source>
</evidence>
<dbReference type="InterPro" id="IPR001387">
    <property type="entry name" value="Cro/C1-type_HTH"/>
</dbReference>
<keyword evidence="2" id="KW-0238">DNA-binding</keyword>
<dbReference type="CDD" id="cd01542">
    <property type="entry name" value="PBP1_TreR-like"/>
    <property type="match status" value="1"/>
</dbReference>
<dbReference type="SMART" id="SM00354">
    <property type="entry name" value="HTH_LACI"/>
    <property type="match status" value="1"/>
</dbReference>
<dbReference type="InterPro" id="IPR010982">
    <property type="entry name" value="Lambda_DNA-bd_dom_sf"/>
</dbReference>
<dbReference type="SUPFAM" id="SSF47413">
    <property type="entry name" value="lambda repressor-like DNA-binding domains"/>
    <property type="match status" value="1"/>
</dbReference>
<feature type="domain" description="HTH cro/C1-type" evidence="5">
    <location>
        <begin position="1"/>
        <end position="23"/>
    </location>
</feature>
<dbReference type="InterPro" id="IPR000843">
    <property type="entry name" value="HTH_LacI"/>
</dbReference>
<evidence type="ECO:0000256" key="1">
    <source>
        <dbReference type="ARBA" id="ARBA00023015"/>
    </source>
</evidence>
<accession>A0A1G9UBW4</accession>
<dbReference type="PROSITE" id="PS50932">
    <property type="entry name" value="HTH_LACI_2"/>
    <property type="match status" value="1"/>
</dbReference>
<dbReference type="CDD" id="cd01392">
    <property type="entry name" value="HTH_LacI"/>
    <property type="match status" value="1"/>
</dbReference>
<sequence length="331" mass="36705">MTINEIAKLAGVSRATISRYLNDGYVSQDKRDKIKQIIEETGYTPSSYAQTLRSKKTNYIGVIIPKIDSDSIGRMVSGITSVLSKKNYQILLASTNNNASEELKYLRLFKENHVDGIILLGTIFTKEHIKTLASYQVPIVILGQNVKGYSCIYSDDYHAALSLGRKLSKTSTNPAMITVTSEDVAVGLNRRKGFIDAFKENGKTIHKKNIKEVAFSFDAAYEACKELISNDKTIDAIMCATDTIAAGAIKYLRETKLKVPEDIEVTGFGDSKLSLVSYPSITTVHFFYEDAGIKAASLVLDKINKKEKTSPNLGIQLEYNLVERESTKKLD</sequence>
<dbReference type="GO" id="GO:0003700">
    <property type="term" value="F:DNA-binding transcription factor activity"/>
    <property type="evidence" value="ECO:0007669"/>
    <property type="project" value="TreeGrafter"/>
</dbReference>
<dbReference type="PANTHER" id="PTHR30146">
    <property type="entry name" value="LACI-RELATED TRANSCRIPTIONAL REPRESSOR"/>
    <property type="match status" value="1"/>
</dbReference>
<evidence type="ECO:0000259" key="5">
    <source>
        <dbReference type="PROSITE" id="PS50943"/>
    </source>
</evidence>
<keyword evidence="7" id="KW-1185">Reference proteome</keyword>
<evidence type="ECO:0000313" key="7">
    <source>
        <dbReference type="Proteomes" id="UP000187651"/>
    </source>
</evidence>
<protein>
    <submittedName>
        <fullName evidence="6">Transcriptional regulator, LacI family</fullName>
    </submittedName>
</protein>
<dbReference type="InterPro" id="IPR001761">
    <property type="entry name" value="Peripla_BP/Lac1_sug-bd_dom"/>
</dbReference>
<dbReference type="Pfam" id="PF00356">
    <property type="entry name" value="LacI"/>
    <property type="match status" value="1"/>
</dbReference>
<organism evidence="6 7">
    <name type="scientific">Lachnospira pectinoschiza</name>
    <dbReference type="NCBI Taxonomy" id="28052"/>
    <lineage>
        <taxon>Bacteria</taxon>
        <taxon>Bacillati</taxon>
        <taxon>Bacillota</taxon>
        <taxon>Clostridia</taxon>
        <taxon>Lachnospirales</taxon>
        <taxon>Lachnospiraceae</taxon>
        <taxon>Lachnospira</taxon>
    </lineage>
</organism>
<dbReference type="Gene3D" id="3.40.50.2300">
    <property type="match status" value="2"/>
</dbReference>
<dbReference type="PANTHER" id="PTHR30146:SF154">
    <property type="entry name" value="TRANSCRIPTION REGULATOR, MEMBER OF GALR FAMILY"/>
    <property type="match status" value="1"/>
</dbReference>
<dbReference type="Gene3D" id="1.10.260.40">
    <property type="entry name" value="lambda repressor-like DNA-binding domains"/>
    <property type="match status" value="1"/>
</dbReference>
<dbReference type="SUPFAM" id="SSF53822">
    <property type="entry name" value="Periplasmic binding protein-like I"/>
    <property type="match status" value="1"/>
</dbReference>
<dbReference type="RefSeq" id="WP_074520930.1">
    <property type="nucleotide sequence ID" value="NZ_FNHZ01000001.1"/>
</dbReference>
<dbReference type="GO" id="GO:0000976">
    <property type="term" value="F:transcription cis-regulatory region binding"/>
    <property type="evidence" value="ECO:0007669"/>
    <property type="project" value="TreeGrafter"/>
</dbReference>
<gene>
    <name evidence="6" type="ORF">SAMN05216544_0703</name>
</gene>
<dbReference type="InterPro" id="IPR028082">
    <property type="entry name" value="Peripla_BP_I"/>
</dbReference>
<evidence type="ECO:0000256" key="3">
    <source>
        <dbReference type="ARBA" id="ARBA00023163"/>
    </source>
</evidence>
<dbReference type="PROSITE" id="PS50943">
    <property type="entry name" value="HTH_CROC1"/>
    <property type="match status" value="1"/>
</dbReference>
<proteinExistence type="predicted"/>
<reference evidence="7" key="1">
    <citation type="submission" date="2016-10" db="EMBL/GenBank/DDBJ databases">
        <authorList>
            <person name="Varghese N."/>
            <person name="Submissions S."/>
        </authorList>
    </citation>
    <scope>NUCLEOTIDE SEQUENCE [LARGE SCALE GENOMIC DNA]</scope>
    <source>
        <strain evidence="7">M83</strain>
    </source>
</reference>
<keyword evidence="3" id="KW-0804">Transcription</keyword>
<name>A0A1G9UBW4_9FIRM</name>
<dbReference type="OrthoDB" id="3180992at2"/>
<keyword evidence="1" id="KW-0805">Transcription regulation</keyword>
<dbReference type="Pfam" id="PF00532">
    <property type="entry name" value="Peripla_BP_1"/>
    <property type="match status" value="1"/>
</dbReference>